<organism evidence="2 3">
    <name type="scientific">Pseudomonas congelans</name>
    <dbReference type="NCBI Taxonomy" id="200452"/>
    <lineage>
        <taxon>Bacteria</taxon>
        <taxon>Pseudomonadati</taxon>
        <taxon>Pseudomonadota</taxon>
        <taxon>Gammaproteobacteria</taxon>
        <taxon>Pseudomonadales</taxon>
        <taxon>Pseudomonadaceae</taxon>
        <taxon>Pseudomonas</taxon>
    </lineage>
</organism>
<accession>A0A0N8R1E0</accession>
<proteinExistence type="predicted"/>
<dbReference type="Proteomes" id="UP000050411">
    <property type="component" value="Unassembled WGS sequence"/>
</dbReference>
<protein>
    <recommendedName>
        <fullName evidence="4">Lipoprotein</fullName>
    </recommendedName>
</protein>
<dbReference type="PATRIC" id="fig|200452.3.peg.460"/>
<feature type="signal peptide" evidence="1">
    <location>
        <begin position="1"/>
        <end position="24"/>
    </location>
</feature>
<evidence type="ECO:0008006" key="4">
    <source>
        <dbReference type="Google" id="ProtNLM"/>
    </source>
</evidence>
<dbReference type="AlphaFoldDB" id="A0A0N8R1E0"/>
<dbReference type="EMBL" id="LJQB01000065">
    <property type="protein sequence ID" value="KPW83726.1"/>
    <property type="molecule type" value="Genomic_DNA"/>
</dbReference>
<gene>
    <name evidence="2" type="ORF">ALO92_101882</name>
</gene>
<evidence type="ECO:0000313" key="3">
    <source>
        <dbReference type="Proteomes" id="UP000050411"/>
    </source>
</evidence>
<name>A0A0N8R1E0_9PSED</name>
<keyword evidence="1" id="KW-0732">Signal</keyword>
<evidence type="ECO:0000313" key="2">
    <source>
        <dbReference type="EMBL" id="KPW83726.1"/>
    </source>
</evidence>
<feature type="chain" id="PRO_5006030373" description="Lipoprotein" evidence="1">
    <location>
        <begin position="25"/>
        <end position="166"/>
    </location>
</feature>
<comment type="caution">
    <text evidence="2">The sequence shown here is derived from an EMBL/GenBank/DDBJ whole genome shotgun (WGS) entry which is preliminary data.</text>
</comment>
<evidence type="ECO:0000256" key="1">
    <source>
        <dbReference type="SAM" id="SignalP"/>
    </source>
</evidence>
<reference evidence="2 3" key="1">
    <citation type="submission" date="2015-09" db="EMBL/GenBank/DDBJ databases">
        <title>Genome announcement of multiple Pseudomonas syringae strains.</title>
        <authorList>
            <person name="Thakur S."/>
            <person name="Wang P.W."/>
            <person name="Gong Y."/>
            <person name="Weir B.S."/>
            <person name="Guttman D.S."/>
        </authorList>
    </citation>
    <scope>NUCLEOTIDE SEQUENCE [LARGE SCALE GENOMIC DNA]</scope>
    <source>
        <strain evidence="2 3">ICMP19117</strain>
    </source>
</reference>
<sequence length="166" mass="18340">MNMKVLNTLTVCMLAVALTGFSLDSPGQSASVKPKEEVVRSIEFREKTEEGGNTCTVKIENSDITVNLNDEEYSCENDEMRYFRLNDVRSATLITLESKDCDDSGGWVFVLKTYVDPVTTGLIAIDDLDDKSEGAIVVPGVLMQEKRNDDENTTGKLSCVRINISD</sequence>